<dbReference type="InterPro" id="IPR001228">
    <property type="entry name" value="IspD"/>
</dbReference>
<feature type="binding site" evidence="14">
    <location>
        <position position="230"/>
    </location>
    <ligand>
        <name>a divalent metal cation</name>
        <dbReference type="ChEBI" id="CHEBI:60240"/>
    </ligand>
</feature>
<feature type="binding site" evidence="14">
    <location>
        <begin position="230"/>
        <end position="232"/>
    </location>
    <ligand>
        <name>4-CDP-2-C-methyl-D-erythritol 2-phosphate</name>
        <dbReference type="ChEBI" id="CHEBI:57919"/>
    </ligand>
</feature>
<protein>
    <recommendedName>
        <fullName evidence="14">Bifunctional enzyme IspD/IspF</fullName>
    </recommendedName>
    <domain>
        <recommendedName>
            <fullName evidence="14">2-C-methyl-D-erythritol 4-phosphate cytidylyltransferase</fullName>
            <ecNumber evidence="14">2.7.7.60</ecNumber>
        </recommendedName>
        <alternativeName>
            <fullName evidence="14">4-diphosphocytidyl-2C-methyl-D-erythritol synthase</fullName>
        </alternativeName>
        <alternativeName>
            <fullName evidence="14">MEP cytidylyltransferase</fullName>
            <shortName evidence="14">MCT</shortName>
        </alternativeName>
    </domain>
    <domain>
        <recommendedName>
            <fullName evidence="14">2-C-methyl-D-erythritol 2,4-cyclodiphosphate synthase</fullName>
            <shortName evidence="14">MECDP-synthase</shortName>
            <shortName evidence="14">MECPP-synthase</shortName>
            <shortName evidence="14">MECPS</shortName>
            <ecNumber evidence="14">4.6.1.12</ecNumber>
        </recommendedName>
    </domain>
</protein>
<evidence type="ECO:0000256" key="13">
    <source>
        <dbReference type="ARBA" id="ARBA00023268"/>
    </source>
</evidence>
<dbReference type="InterPro" id="IPR003526">
    <property type="entry name" value="MECDP_synthase"/>
</dbReference>
<dbReference type="CDD" id="cd02516">
    <property type="entry name" value="CDP-ME_synthetase"/>
    <property type="match status" value="1"/>
</dbReference>
<dbReference type="InterPro" id="IPR036571">
    <property type="entry name" value="MECDP_synthase_sf"/>
</dbReference>
<feature type="site" description="Transition state stabilizer" evidence="14">
    <location>
        <position position="26"/>
    </location>
</feature>
<keyword evidence="9 14" id="KW-0548">Nucleotidyltransferase</keyword>
<comment type="similarity">
    <text evidence="14">In the N-terminal section; belongs to the IspD/TarI cytidylyltransferase family. IspD subfamily.</text>
</comment>
<keyword evidence="11 14" id="KW-0414">Isoprene biosynthesis</keyword>
<evidence type="ECO:0000256" key="4">
    <source>
        <dbReference type="ARBA" id="ARBA00004709"/>
    </source>
</evidence>
<dbReference type="SUPFAM" id="SSF53448">
    <property type="entry name" value="Nucleotide-diphospho-sugar transferases"/>
    <property type="match status" value="1"/>
</dbReference>
<dbReference type="InterPro" id="IPR034683">
    <property type="entry name" value="IspD/TarI"/>
</dbReference>
<comment type="cofactor">
    <cofactor evidence="3 14">
        <name>a divalent metal cation</name>
        <dbReference type="ChEBI" id="CHEBI:60240"/>
    </cofactor>
</comment>
<dbReference type="HAMAP" id="MF_00108">
    <property type="entry name" value="IspD"/>
    <property type="match status" value="1"/>
</dbReference>
<keyword evidence="10 14" id="KW-0479">Metal-binding</keyword>
<feature type="site" description="Transition state stabilizer" evidence="14">
    <location>
        <position position="19"/>
    </location>
</feature>
<dbReference type="HAMAP" id="MF_00107">
    <property type="entry name" value="IspF"/>
    <property type="match status" value="1"/>
</dbReference>
<dbReference type="Pfam" id="PF02542">
    <property type="entry name" value="YgbB"/>
    <property type="match status" value="1"/>
</dbReference>
<dbReference type="PANTHER" id="PTHR43181">
    <property type="entry name" value="2-C-METHYL-D-ERYTHRITOL 2,4-CYCLODIPHOSPHATE SYNTHASE, CHLOROPLASTIC"/>
    <property type="match status" value="1"/>
</dbReference>
<dbReference type="Gene3D" id="3.90.550.10">
    <property type="entry name" value="Spore Coat Polysaccharide Biosynthesis Protein SpsA, Chain A"/>
    <property type="match status" value="1"/>
</dbReference>
<dbReference type="NCBIfam" id="TIGR00453">
    <property type="entry name" value="ispD"/>
    <property type="match status" value="1"/>
</dbReference>
<dbReference type="GO" id="GO:0019288">
    <property type="term" value="P:isopentenyl diphosphate biosynthetic process, methylerythritol 4-phosphate pathway"/>
    <property type="evidence" value="ECO:0007669"/>
    <property type="project" value="UniProtKB-UniRule"/>
</dbReference>
<dbReference type="InterPro" id="IPR029044">
    <property type="entry name" value="Nucleotide-diphossugar_trans"/>
</dbReference>
<evidence type="ECO:0000256" key="2">
    <source>
        <dbReference type="ARBA" id="ARBA00001282"/>
    </source>
</evidence>
<dbReference type="GO" id="GO:0046872">
    <property type="term" value="F:metal ion binding"/>
    <property type="evidence" value="ECO:0007669"/>
    <property type="project" value="UniProtKB-KW"/>
</dbReference>
<gene>
    <name evidence="14" type="primary">ispDF</name>
    <name evidence="16" type="ORF">Ami3637_10630</name>
</gene>
<dbReference type="KEGG" id="amic:Ami3637_10630"/>
<evidence type="ECO:0000256" key="11">
    <source>
        <dbReference type="ARBA" id="ARBA00023229"/>
    </source>
</evidence>
<feature type="site" description="Transition state stabilizer" evidence="14">
    <location>
        <position position="355"/>
    </location>
</feature>
<proteinExistence type="inferred from homology"/>
<evidence type="ECO:0000259" key="15">
    <source>
        <dbReference type="Pfam" id="PF02542"/>
    </source>
</evidence>
<dbReference type="Proteomes" id="UP000463883">
    <property type="component" value="Chromosome"/>
</dbReference>
<feature type="binding site" evidence="14">
    <location>
        <begin position="278"/>
        <end position="280"/>
    </location>
    <ligand>
        <name>4-CDP-2-C-methyl-D-erythritol 2-phosphate</name>
        <dbReference type="ChEBI" id="CHEBI:57919"/>
    </ligand>
</feature>
<feature type="region of interest" description="2-C-methyl-D-erythritol 4-phosphate cytidylyltransferase" evidence="14">
    <location>
        <begin position="1"/>
        <end position="224"/>
    </location>
</feature>
<dbReference type="FunFam" id="3.90.550.10:FF:000003">
    <property type="entry name" value="2-C-methyl-D-erythritol 4-phosphate cytidylyltransferase"/>
    <property type="match status" value="1"/>
</dbReference>
<dbReference type="EC" id="4.6.1.12" evidence="14"/>
<dbReference type="PROSITE" id="PS01295">
    <property type="entry name" value="ISPD"/>
    <property type="match status" value="1"/>
</dbReference>
<organism evidence="16 17">
    <name type="scientific">Aminipila terrae</name>
    <dbReference type="NCBI Taxonomy" id="2697030"/>
    <lineage>
        <taxon>Bacteria</taxon>
        <taxon>Bacillati</taxon>
        <taxon>Bacillota</taxon>
        <taxon>Clostridia</taxon>
        <taxon>Peptostreptococcales</taxon>
        <taxon>Anaerovoracaceae</taxon>
        <taxon>Aminipila</taxon>
    </lineage>
</organism>
<reference evidence="16 17" key="1">
    <citation type="submission" date="2020-01" db="EMBL/GenBank/DDBJ databases">
        <title>Genomic analysis of Aminipila sp. CBA3637.</title>
        <authorList>
            <person name="Kim Y.B."/>
            <person name="Roh S.W."/>
        </authorList>
    </citation>
    <scope>NUCLEOTIDE SEQUENCE [LARGE SCALE GENOMIC DNA]</scope>
    <source>
        <strain evidence="16 17">CBA3637</strain>
    </source>
</reference>
<feature type="binding site" evidence="14">
    <location>
        <begin position="354"/>
        <end position="357"/>
    </location>
    <ligand>
        <name>4-CDP-2-C-methyl-D-erythritol 2-phosphate</name>
        <dbReference type="ChEBI" id="CHEBI:57919"/>
    </ligand>
</feature>
<comment type="catalytic activity">
    <reaction evidence="1 14">
        <text>4-CDP-2-C-methyl-D-erythritol 2-phosphate = 2-C-methyl-D-erythritol 2,4-cyclic diphosphate + CMP</text>
        <dbReference type="Rhea" id="RHEA:23864"/>
        <dbReference type="ChEBI" id="CHEBI:57919"/>
        <dbReference type="ChEBI" id="CHEBI:58483"/>
        <dbReference type="ChEBI" id="CHEBI:60377"/>
        <dbReference type="EC" id="4.6.1.12"/>
    </reaction>
</comment>
<dbReference type="Gene3D" id="3.30.1330.50">
    <property type="entry name" value="2-C-methyl-D-erythritol 2,4-cyclodiphosphate synthase"/>
    <property type="match status" value="1"/>
</dbReference>
<dbReference type="GO" id="GO:0050518">
    <property type="term" value="F:2-C-methyl-D-erythritol 4-phosphate cytidylyltransferase activity"/>
    <property type="evidence" value="ECO:0007669"/>
    <property type="project" value="UniProtKB-UniRule"/>
</dbReference>
<evidence type="ECO:0000256" key="9">
    <source>
        <dbReference type="ARBA" id="ARBA00022695"/>
    </source>
</evidence>
<evidence type="ECO:0000256" key="6">
    <source>
        <dbReference type="ARBA" id="ARBA00008480"/>
    </source>
</evidence>
<comment type="similarity">
    <text evidence="7">Belongs to the IspD/TarI cytidylyltransferase family. IspD subfamily.</text>
</comment>
<dbReference type="InterPro" id="IPR018294">
    <property type="entry name" value="ISPD_synthase_CS"/>
</dbReference>
<feature type="binding site" evidence="14">
    <location>
        <position position="264"/>
    </location>
    <ligand>
        <name>a divalent metal cation</name>
        <dbReference type="ChEBI" id="CHEBI:60240"/>
    </ligand>
</feature>
<comment type="similarity">
    <text evidence="6">Belongs to the IspF family.</text>
</comment>
<sequence>MYKNKKVAVIIAAAGSGKRMGSGIPKQFLEIEGKSVLVKTALAFSQNQYVDGFFVVTGKDFVERTEELLKSMDKFMGIAVGGAERQDSVYKGLEMLPEDTDYVLVHDAARPFITQNVIDLVIEKSVEKGAAVAAVPVKDTIKTVDEQGVFTNTLPRDQLRCIQTPQGFQKELLIKAYKKAFAENYYGTDDAVLIERTGFPVHLVDGDYSNIKITTKEDMPMECRIGTGYDVHRLEKNRKLILGGVEIPFESGLSGHSDADVLVHAIMDALLGAAALGDIGRHFPDADEKYEGISSMKLLEHVSWLLERNGYGIGNIDATIIAQAPRLAPFIDEMKINIAETLKISHNKVNVKATTTEKLGFTGRKEGIASEAVCILNKI</sequence>
<feature type="binding site" evidence="14">
    <location>
        <begin position="256"/>
        <end position="257"/>
    </location>
    <ligand>
        <name>4-CDP-2-C-methyl-D-erythritol 2-phosphate</name>
        <dbReference type="ChEBI" id="CHEBI:57919"/>
    </ligand>
</feature>
<keyword evidence="17" id="KW-1185">Reference proteome</keyword>
<keyword evidence="12 14" id="KW-0456">Lyase</keyword>
<dbReference type="GO" id="GO:0008685">
    <property type="term" value="F:2-C-methyl-D-erythritol 2,4-cyclodiphosphate synthase activity"/>
    <property type="evidence" value="ECO:0007669"/>
    <property type="project" value="UniProtKB-UniRule"/>
</dbReference>
<feature type="site" description="Positions MEP for the nucleophilic attack" evidence="14">
    <location>
        <position position="156"/>
    </location>
</feature>
<dbReference type="UniPathway" id="UPA00056">
    <property type="reaction ID" value="UER00093"/>
</dbReference>
<evidence type="ECO:0000256" key="7">
    <source>
        <dbReference type="ARBA" id="ARBA00009789"/>
    </source>
</evidence>
<evidence type="ECO:0000313" key="17">
    <source>
        <dbReference type="Proteomes" id="UP000463883"/>
    </source>
</evidence>
<feature type="site" description="Positions MEP for the nucleophilic attack" evidence="14">
    <location>
        <position position="212"/>
    </location>
</feature>
<evidence type="ECO:0000256" key="5">
    <source>
        <dbReference type="ARBA" id="ARBA00004787"/>
    </source>
</evidence>
<evidence type="ECO:0000256" key="10">
    <source>
        <dbReference type="ARBA" id="ARBA00022723"/>
    </source>
</evidence>
<dbReference type="InterPro" id="IPR020555">
    <property type="entry name" value="MECDP_synthase_CS"/>
</dbReference>
<feature type="binding site" evidence="14">
    <location>
        <position position="364"/>
    </location>
    <ligand>
        <name>4-CDP-2-C-methyl-D-erythritol 2-phosphate</name>
        <dbReference type="ChEBI" id="CHEBI:57919"/>
    </ligand>
</feature>
<dbReference type="EMBL" id="CP047591">
    <property type="protein sequence ID" value="QHI72801.1"/>
    <property type="molecule type" value="Genomic_DNA"/>
</dbReference>
<comment type="similarity">
    <text evidence="14">In the C-terminal section; belongs to the IspF family.</text>
</comment>
<feature type="domain" description="2-C-methyl-D-erythritol 2,4-cyclodiphosphate synthase" evidence="15">
    <location>
        <begin position="224"/>
        <end position="376"/>
    </location>
</feature>
<feature type="binding site" evidence="14">
    <location>
        <position position="361"/>
    </location>
    <ligand>
        <name>4-CDP-2-C-methyl-D-erythritol 2-phosphate</name>
        <dbReference type="ChEBI" id="CHEBI:57919"/>
    </ligand>
</feature>
<comment type="function">
    <text evidence="14">Bifunctional enzyme that catalyzes the formation of 4-diphosphocytidyl-2-C-methyl-D-erythritol from CTP and 2-C-methyl-D-erythritol 4-phosphate (MEP) (IspD), and catalyzes the conversion of 4-diphosphocytidyl-2-C-methyl-D-erythritol 2-phosphate (CDP-ME2P) to 2-C-methyl-D-erythritol 2,4-cyclodiphosphate (ME-CPP) with a corresponding release of cytidine 5-monophosphate (CMP) (IspF).</text>
</comment>
<dbReference type="HAMAP" id="MF_01520">
    <property type="entry name" value="IspDF"/>
    <property type="match status" value="1"/>
</dbReference>
<feature type="region of interest" description="2-C-methyl-D-erythritol 2,4-cyclodiphosphate synthase" evidence="14">
    <location>
        <begin position="224"/>
        <end position="379"/>
    </location>
</feature>
<dbReference type="SUPFAM" id="SSF69765">
    <property type="entry name" value="IpsF-like"/>
    <property type="match status" value="1"/>
</dbReference>
<dbReference type="FunFam" id="3.30.1330.50:FF:000001">
    <property type="entry name" value="2-C-methyl-D-erythritol 2,4-cyclodiphosphate synthase"/>
    <property type="match status" value="1"/>
</dbReference>
<keyword evidence="8 14" id="KW-0808">Transferase</keyword>
<name>A0A6P1MGD6_9FIRM</name>
<comment type="pathway">
    <text evidence="5 14">Isoprenoid biosynthesis; isopentenyl diphosphate biosynthesis via DXP pathway; isopentenyl diphosphate from 1-deoxy-D-xylulose 5-phosphate: step 2/6.</text>
</comment>
<evidence type="ECO:0000256" key="3">
    <source>
        <dbReference type="ARBA" id="ARBA00001968"/>
    </source>
</evidence>
<dbReference type="InterPro" id="IPR026596">
    <property type="entry name" value="IspD/F"/>
</dbReference>
<comment type="caution">
    <text evidence="14">Lacks conserved residue(s) required for the propagation of feature annotation.</text>
</comment>
<dbReference type="Pfam" id="PF01128">
    <property type="entry name" value="IspD"/>
    <property type="match status" value="1"/>
</dbReference>
<accession>A0A6P1MGD6</accession>
<dbReference type="PANTHER" id="PTHR43181:SF1">
    <property type="entry name" value="2-C-METHYL-D-ERYTHRITOL 2,4-CYCLODIPHOSPHATE SYNTHASE, CHLOROPLASTIC"/>
    <property type="match status" value="1"/>
</dbReference>
<dbReference type="GO" id="GO:0016114">
    <property type="term" value="P:terpenoid biosynthetic process"/>
    <property type="evidence" value="ECO:0007669"/>
    <property type="project" value="InterPro"/>
</dbReference>
<dbReference type="CDD" id="cd00554">
    <property type="entry name" value="MECDP_synthase"/>
    <property type="match status" value="1"/>
</dbReference>
<dbReference type="AlphaFoldDB" id="A0A6P1MGD6"/>
<comment type="pathway">
    <text evidence="4 14">Isoprenoid biosynthesis; isopentenyl diphosphate biosynthesis via DXP pathway; isopentenyl diphosphate from 1-deoxy-D-xylulose 5-phosphate: step 4/6.</text>
</comment>
<evidence type="ECO:0000256" key="12">
    <source>
        <dbReference type="ARBA" id="ARBA00023239"/>
    </source>
</evidence>
<evidence type="ECO:0000256" key="8">
    <source>
        <dbReference type="ARBA" id="ARBA00022679"/>
    </source>
</evidence>
<feature type="binding site" evidence="14">
    <location>
        <position position="232"/>
    </location>
    <ligand>
        <name>a divalent metal cation</name>
        <dbReference type="ChEBI" id="CHEBI:60240"/>
    </ligand>
</feature>
<keyword evidence="13 14" id="KW-0511">Multifunctional enzyme</keyword>
<feature type="binding site" evidence="14">
    <location>
        <begin position="283"/>
        <end position="287"/>
    </location>
    <ligand>
        <name>4-CDP-2-C-methyl-D-erythritol 2-phosphate</name>
        <dbReference type="ChEBI" id="CHEBI:57919"/>
    </ligand>
</feature>
<evidence type="ECO:0000313" key="16">
    <source>
        <dbReference type="EMBL" id="QHI72801.1"/>
    </source>
</evidence>
<dbReference type="EC" id="2.7.7.60" evidence="14"/>
<evidence type="ECO:0000256" key="1">
    <source>
        <dbReference type="ARBA" id="ARBA00000200"/>
    </source>
</evidence>
<evidence type="ECO:0000256" key="14">
    <source>
        <dbReference type="HAMAP-Rule" id="MF_01520"/>
    </source>
</evidence>
<feature type="site" description="Transition state stabilizer" evidence="14">
    <location>
        <position position="256"/>
    </location>
</feature>
<dbReference type="NCBIfam" id="TIGR00151">
    <property type="entry name" value="ispF"/>
    <property type="match status" value="1"/>
</dbReference>
<dbReference type="PROSITE" id="PS01350">
    <property type="entry name" value="ISPF"/>
    <property type="match status" value="1"/>
</dbReference>
<comment type="catalytic activity">
    <reaction evidence="2 14">
        <text>2-C-methyl-D-erythritol 4-phosphate + CTP + H(+) = 4-CDP-2-C-methyl-D-erythritol + diphosphate</text>
        <dbReference type="Rhea" id="RHEA:13429"/>
        <dbReference type="ChEBI" id="CHEBI:15378"/>
        <dbReference type="ChEBI" id="CHEBI:33019"/>
        <dbReference type="ChEBI" id="CHEBI:37563"/>
        <dbReference type="ChEBI" id="CHEBI:57823"/>
        <dbReference type="ChEBI" id="CHEBI:58262"/>
        <dbReference type="EC" id="2.7.7.60"/>
    </reaction>
</comment>